<accession>A0ABP9YXK5</accession>
<feature type="region of interest" description="Disordered" evidence="6">
    <location>
        <begin position="77"/>
        <end position="100"/>
    </location>
</feature>
<evidence type="ECO:0000256" key="2">
    <source>
        <dbReference type="ARBA" id="ARBA00022692"/>
    </source>
</evidence>
<name>A0ABP9YXK5_9FUNG</name>
<keyword evidence="5" id="KW-0472">Membrane</keyword>
<reference evidence="7 8" key="1">
    <citation type="submission" date="2024-04" db="EMBL/GenBank/DDBJ databases">
        <title>genome sequences of Mucor flavus KT1a and Helicostylum pulchrum KT1b strains isolated from the surface of a dry-aged beef.</title>
        <authorList>
            <person name="Toyotome T."/>
            <person name="Hosono M."/>
            <person name="Torimaru M."/>
            <person name="Fukuda K."/>
            <person name="Mikami N."/>
        </authorList>
    </citation>
    <scope>NUCLEOTIDE SEQUENCE [LARGE SCALE GENOMIC DNA]</scope>
    <source>
        <strain evidence="7 8">KT1a</strain>
    </source>
</reference>
<evidence type="ECO:0000256" key="5">
    <source>
        <dbReference type="ARBA" id="ARBA00023136"/>
    </source>
</evidence>
<dbReference type="Pfam" id="PF11779">
    <property type="entry name" value="SPT_ssu-like"/>
    <property type="match status" value="1"/>
</dbReference>
<evidence type="ECO:0000256" key="3">
    <source>
        <dbReference type="ARBA" id="ARBA00022824"/>
    </source>
</evidence>
<protein>
    <submittedName>
        <fullName evidence="7">Uncharacterized protein</fullName>
    </submittedName>
</protein>
<evidence type="ECO:0000256" key="1">
    <source>
        <dbReference type="ARBA" id="ARBA00004477"/>
    </source>
</evidence>
<comment type="subcellular location">
    <subcellularLocation>
        <location evidence="1">Endoplasmic reticulum membrane</location>
        <topology evidence="1">Multi-pass membrane protein</topology>
    </subcellularLocation>
</comment>
<gene>
    <name evidence="7" type="ORF">MFLAVUS_005040</name>
</gene>
<evidence type="ECO:0000256" key="4">
    <source>
        <dbReference type="ARBA" id="ARBA00022989"/>
    </source>
</evidence>
<evidence type="ECO:0000256" key="6">
    <source>
        <dbReference type="SAM" id="MobiDB-lite"/>
    </source>
</evidence>
<keyword evidence="2" id="KW-0812">Transmembrane</keyword>
<evidence type="ECO:0000313" key="8">
    <source>
        <dbReference type="Proteomes" id="UP001473302"/>
    </source>
</evidence>
<keyword evidence="8" id="KW-1185">Reference proteome</keyword>
<evidence type="ECO:0000313" key="7">
    <source>
        <dbReference type="EMBL" id="GAA5811600.1"/>
    </source>
</evidence>
<organism evidence="7 8">
    <name type="scientific">Mucor flavus</name>
    <dbReference type="NCBI Taxonomy" id="439312"/>
    <lineage>
        <taxon>Eukaryota</taxon>
        <taxon>Fungi</taxon>
        <taxon>Fungi incertae sedis</taxon>
        <taxon>Mucoromycota</taxon>
        <taxon>Mucoromycotina</taxon>
        <taxon>Mucoromycetes</taxon>
        <taxon>Mucorales</taxon>
        <taxon>Mucorineae</taxon>
        <taxon>Mucoraceae</taxon>
        <taxon>Mucor</taxon>
    </lineage>
</organism>
<keyword evidence="4" id="KW-1133">Transmembrane helix</keyword>
<dbReference type="EMBL" id="BAABUK010000010">
    <property type="protein sequence ID" value="GAA5811600.1"/>
    <property type="molecule type" value="Genomic_DNA"/>
</dbReference>
<comment type="caution">
    <text evidence="7">The sequence shown here is derived from an EMBL/GenBank/DDBJ whole genome shotgun (WGS) entry which is preliminary data.</text>
</comment>
<dbReference type="InterPro" id="IPR024512">
    <property type="entry name" value="Ser_palmitoyltrfase_ssu-like"/>
</dbReference>
<sequence length="120" mass="14421">MESKHKSSFLSTKIYQYELQTALYMLEPWEKALFRTLQHQFCFVTVMFRDGINDLFENFELNQQELYSRYRVRLQPTGSSSSYNSEDDDESSNIPQPEEIQVMDNEMESKKIFYQFTPKE</sequence>
<keyword evidence="3" id="KW-0256">Endoplasmic reticulum</keyword>
<dbReference type="Proteomes" id="UP001473302">
    <property type="component" value="Unassembled WGS sequence"/>
</dbReference>
<proteinExistence type="predicted"/>